<evidence type="ECO:0000256" key="1">
    <source>
        <dbReference type="SAM" id="MobiDB-lite"/>
    </source>
</evidence>
<accession>A0A9N8HU40</accession>
<sequence>MTTLPVPCRVHYLSTRRKGFFVSLVLVLLALVGIVHANDDTTGTTVSRVRGRRQEEKQQQQQQQQERKLAEFRTPFTITWRIAIGNGGTDRQPTPQEYEWVVEATTDWFLFNIEENYGNVAGLELSDLEATLVPDQTSWVPDSRDFPHQIFIELEAVWEADNAALVPDVVDFLVTLNDNSSVRDFIVDYLLVTGTDSVFHFSQRVSYTTASIPAPGVPTPPTPSPPVPAPQPTAPQPTPNFANGWIIPVKLTFDLAIGMGRTDRLPTEEEYTGFQMTVDQWLLESLRAAYASETEFFAQNIESFITDNSWDATRTSPHQIVVEAFIVYTADTLSQVPTIVEFFATLRSPAVSFPAFIDPYLRNAEPSNNIFRATVSGGYTSTQNGPRFSSAITANPAAPPVATTPTLAPVRATPAPVNPNQVIVSSVTVRSNWTYSVGGSFGIDDRQPTQDDYLGLVDSTHEWLNRIMREHYNDASNAALNLPFFVGAETSFVQGIYRPNEQQQHLVVKDVTFTFALDENDETEIMPFIDDIFDVVEAADLNQYVFLYVHTSEPIETSVFHGVDSVNWVYSVDEYTYVPRPTRPPTPGNGDQGMGSYTGIDRTQLDNADWVSVSLLMQYRLTDAAAATAGAATSAEWAGLEEATRRFWIDTFEEEFQNNPASNFVIVDAKWETDSTMYDPNADLYKYRGRFVTDILFSEGSVVLSSIAMRQRMVNMLSGSSYIAQYVHTINMPVDNLFRQTLQVGWDF</sequence>
<dbReference type="Proteomes" id="UP001153069">
    <property type="component" value="Unassembled WGS sequence"/>
</dbReference>
<dbReference type="EMBL" id="CAICTM010001689">
    <property type="protein sequence ID" value="CAB9525537.1"/>
    <property type="molecule type" value="Genomic_DNA"/>
</dbReference>
<feature type="region of interest" description="Disordered" evidence="1">
    <location>
        <begin position="43"/>
        <end position="67"/>
    </location>
</feature>
<feature type="chain" id="PRO_5040349537" evidence="2">
    <location>
        <begin position="38"/>
        <end position="748"/>
    </location>
</feature>
<dbReference type="AlphaFoldDB" id="A0A9N8HU40"/>
<keyword evidence="4" id="KW-1185">Reference proteome</keyword>
<proteinExistence type="predicted"/>
<evidence type="ECO:0000256" key="2">
    <source>
        <dbReference type="SAM" id="SignalP"/>
    </source>
</evidence>
<keyword evidence="2" id="KW-0732">Signal</keyword>
<feature type="signal peptide" evidence="2">
    <location>
        <begin position="1"/>
        <end position="37"/>
    </location>
</feature>
<feature type="compositionally biased region" description="Pro residues" evidence="1">
    <location>
        <begin position="215"/>
        <end position="237"/>
    </location>
</feature>
<organism evidence="3 4">
    <name type="scientific">Seminavis robusta</name>
    <dbReference type="NCBI Taxonomy" id="568900"/>
    <lineage>
        <taxon>Eukaryota</taxon>
        <taxon>Sar</taxon>
        <taxon>Stramenopiles</taxon>
        <taxon>Ochrophyta</taxon>
        <taxon>Bacillariophyta</taxon>
        <taxon>Bacillariophyceae</taxon>
        <taxon>Bacillariophycidae</taxon>
        <taxon>Naviculales</taxon>
        <taxon>Naviculaceae</taxon>
        <taxon>Seminavis</taxon>
    </lineage>
</organism>
<protein>
    <submittedName>
        <fullName evidence="3">Uncharacterized protein</fullName>
    </submittedName>
</protein>
<evidence type="ECO:0000313" key="3">
    <source>
        <dbReference type="EMBL" id="CAB9525537.1"/>
    </source>
</evidence>
<comment type="caution">
    <text evidence="3">The sequence shown here is derived from an EMBL/GenBank/DDBJ whole genome shotgun (WGS) entry which is preliminary data.</text>
</comment>
<evidence type="ECO:0000313" key="4">
    <source>
        <dbReference type="Proteomes" id="UP001153069"/>
    </source>
</evidence>
<feature type="region of interest" description="Disordered" evidence="1">
    <location>
        <begin position="212"/>
        <end position="237"/>
    </location>
</feature>
<gene>
    <name evidence="3" type="ORF">SEMRO_1691_G291410.1</name>
</gene>
<name>A0A9N8HU40_9STRA</name>
<reference evidence="3" key="1">
    <citation type="submission" date="2020-06" db="EMBL/GenBank/DDBJ databases">
        <authorList>
            <consortium name="Plant Systems Biology data submission"/>
        </authorList>
    </citation>
    <scope>NUCLEOTIDE SEQUENCE</scope>
    <source>
        <strain evidence="3">D6</strain>
    </source>
</reference>